<protein>
    <submittedName>
        <fullName evidence="1">Uncharacterized protein</fullName>
    </submittedName>
</protein>
<evidence type="ECO:0000313" key="2">
    <source>
        <dbReference type="Proteomes" id="UP000886725"/>
    </source>
</evidence>
<dbReference type="GO" id="GO:0005975">
    <property type="term" value="P:carbohydrate metabolic process"/>
    <property type="evidence" value="ECO:0007669"/>
    <property type="project" value="InterPro"/>
</dbReference>
<dbReference type="Gene3D" id="3.20.20.370">
    <property type="entry name" value="Glycoside hydrolase/deacetylase"/>
    <property type="match status" value="1"/>
</dbReference>
<dbReference type="SUPFAM" id="SSF88713">
    <property type="entry name" value="Glycoside hydrolase/deacetylase"/>
    <property type="match status" value="1"/>
</dbReference>
<reference evidence="1" key="1">
    <citation type="submission" date="2020-10" db="EMBL/GenBank/DDBJ databases">
        <authorList>
            <person name="Gilroy R."/>
        </authorList>
    </citation>
    <scope>NUCLEOTIDE SEQUENCE</scope>
    <source>
        <strain evidence="1">CHK165-10780</strain>
    </source>
</reference>
<comment type="caution">
    <text evidence="1">The sequence shown here is derived from an EMBL/GenBank/DDBJ whole genome shotgun (WGS) entry which is preliminary data.</text>
</comment>
<organism evidence="1 2">
    <name type="scientific">Candidatus Faecenecus gallistercoris</name>
    <dbReference type="NCBI Taxonomy" id="2840793"/>
    <lineage>
        <taxon>Bacteria</taxon>
        <taxon>Bacillati</taxon>
        <taxon>Bacillota</taxon>
        <taxon>Bacillota incertae sedis</taxon>
        <taxon>Candidatus Faecenecus</taxon>
    </lineage>
</organism>
<proteinExistence type="predicted"/>
<name>A0A9D0YXV9_9FIRM</name>
<dbReference type="Proteomes" id="UP000886725">
    <property type="component" value="Unassembled WGS sequence"/>
</dbReference>
<gene>
    <name evidence="1" type="ORF">IAC85_00115</name>
</gene>
<dbReference type="AlphaFoldDB" id="A0A9D0YXV9"/>
<dbReference type="InterPro" id="IPR011330">
    <property type="entry name" value="Glyco_hydro/deAcase_b/a-brl"/>
</dbReference>
<evidence type="ECO:0000313" key="1">
    <source>
        <dbReference type="EMBL" id="HIQ64124.1"/>
    </source>
</evidence>
<reference evidence="1" key="2">
    <citation type="journal article" date="2021" name="PeerJ">
        <title>Extensive microbial diversity within the chicken gut microbiome revealed by metagenomics and culture.</title>
        <authorList>
            <person name="Gilroy R."/>
            <person name="Ravi A."/>
            <person name="Getino M."/>
            <person name="Pursley I."/>
            <person name="Horton D.L."/>
            <person name="Alikhan N.F."/>
            <person name="Baker D."/>
            <person name="Gharbi K."/>
            <person name="Hall N."/>
            <person name="Watson M."/>
            <person name="Adriaenssens E.M."/>
            <person name="Foster-Nyarko E."/>
            <person name="Jarju S."/>
            <person name="Secka A."/>
            <person name="Antonio M."/>
            <person name="Oren A."/>
            <person name="Chaudhuri R.R."/>
            <person name="La Ragione R."/>
            <person name="Hildebrand F."/>
            <person name="Pallen M.J."/>
        </authorList>
    </citation>
    <scope>NUCLEOTIDE SEQUENCE</scope>
    <source>
        <strain evidence="1">CHK165-10780</strain>
    </source>
</reference>
<sequence length="284" mass="31859">MFRKITTGVGAVALLCFSFYYTAMAAKFLRGNDELMLEIKSVASTYETGAIDASFNGDEMIPGLAGQKVDYDKSYSKMKNYGILNESDLVFTSVEPNSSIENVYDKYIVKGNDAKKAVALVFLVTDETYLEEINNILLTNDVPATFFLESNYIKNNKDFVKDLSVTNEIEPLGSSATYDKETILYDVSLIETITDLPAKYCFTKYANSDTLKVCSNYQLQTVRPTILTGNYPLTKIKNNLTNGAIISFDMTSIVRKELSVSINYIRQKGYDFLTLSELLSEEMK</sequence>
<dbReference type="EMBL" id="DVFU01000005">
    <property type="protein sequence ID" value="HIQ64124.1"/>
    <property type="molecule type" value="Genomic_DNA"/>
</dbReference>
<accession>A0A9D0YXV9</accession>